<proteinExistence type="predicted"/>
<keyword evidence="2" id="KW-1185">Reference proteome</keyword>
<sequence length="112" mass="12897">MAERFNSGMAERFGITAALLLEHIWREVKENEFHHRHCYEGNTWMRCSRKAFTVHMPYLSRGMITCGIGRLKKAGILVQGEHNGSRFDRTAWYAFTEYGKKVMEGSEDGAHG</sequence>
<protein>
    <submittedName>
        <fullName evidence="1">Uncharacterized protein</fullName>
    </submittedName>
</protein>
<dbReference type="AlphaFoldDB" id="A0A2K4ZLC8"/>
<organism evidence="1 2">
    <name type="scientific">Acetatifactor muris</name>
    <dbReference type="NCBI Taxonomy" id="879566"/>
    <lineage>
        <taxon>Bacteria</taxon>
        <taxon>Bacillati</taxon>
        <taxon>Bacillota</taxon>
        <taxon>Clostridia</taxon>
        <taxon>Lachnospirales</taxon>
        <taxon>Lachnospiraceae</taxon>
        <taxon>Acetatifactor</taxon>
    </lineage>
</organism>
<dbReference type="EMBL" id="OFSM01000023">
    <property type="protein sequence ID" value="SOY31288.1"/>
    <property type="molecule type" value="Genomic_DNA"/>
</dbReference>
<reference evidence="1 2" key="1">
    <citation type="submission" date="2018-01" db="EMBL/GenBank/DDBJ databases">
        <authorList>
            <person name="Gaut B.S."/>
            <person name="Morton B.R."/>
            <person name="Clegg M.T."/>
            <person name="Duvall M.R."/>
        </authorList>
    </citation>
    <scope>NUCLEOTIDE SEQUENCE [LARGE SCALE GENOMIC DNA]</scope>
    <source>
        <strain evidence="1">GP69</strain>
    </source>
</reference>
<evidence type="ECO:0000313" key="1">
    <source>
        <dbReference type="EMBL" id="SOY31288.1"/>
    </source>
</evidence>
<name>A0A2K4ZLC8_9FIRM</name>
<dbReference type="OrthoDB" id="9803393at2"/>
<gene>
    <name evidence="1" type="ORF">AMURIS_04024</name>
</gene>
<dbReference type="Proteomes" id="UP000236311">
    <property type="component" value="Unassembled WGS sequence"/>
</dbReference>
<evidence type="ECO:0000313" key="2">
    <source>
        <dbReference type="Proteomes" id="UP000236311"/>
    </source>
</evidence>
<accession>A0A2K4ZLC8</accession>
<dbReference type="RefSeq" id="WP_103241285.1">
    <property type="nucleotide sequence ID" value="NZ_JANJZD010000021.1"/>
</dbReference>